<organism evidence="2 3">
    <name type="scientific">Paenibacillus larvae subsp. larvae DSM 25430</name>
    <dbReference type="NCBI Taxonomy" id="697284"/>
    <lineage>
        <taxon>Bacteria</taxon>
        <taxon>Bacillati</taxon>
        <taxon>Bacillota</taxon>
        <taxon>Bacilli</taxon>
        <taxon>Bacillales</taxon>
        <taxon>Paenibacillaceae</taxon>
        <taxon>Paenibacillus</taxon>
    </lineage>
</organism>
<dbReference type="InterPro" id="IPR027417">
    <property type="entry name" value="P-loop_NTPase"/>
</dbReference>
<dbReference type="EMBL" id="CP003356">
    <property type="protein sequence ID" value="AHD07801.1"/>
    <property type="molecule type" value="Genomic_DNA"/>
</dbReference>
<evidence type="ECO:0000313" key="2">
    <source>
        <dbReference type="EMBL" id="AHD07801.1"/>
    </source>
</evidence>
<dbReference type="Gene3D" id="3.40.50.300">
    <property type="entry name" value="P-loop containing nucleotide triphosphate hydrolases"/>
    <property type="match status" value="1"/>
</dbReference>
<geneLocation type="plasmid" evidence="2 3">
    <name>pPLA2_10</name>
</geneLocation>
<dbReference type="AlphaFoldDB" id="V9W9X5"/>
<accession>V9W9X5</accession>
<evidence type="ECO:0000313" key="3">
    <source>
        <dbReference type="Proteomes" id="UP000029431"/>
    </source>
</evidence>
<dbReference type="SUPFAM" id="SSF52540">
    <property type="entry name" value="P-loop containing nucleoside triphosphate hydrolases"/>
    <property type="match status" value="1"/>
</dbReference>
<dbReference type="PATRIC" id="fig|697284.3.peg.3879"/>
<dbReference type="Pfam" id="PF05707">
    <property type="entry name" value="Zot"/>
    <property type="match status" value="1"/>
</dbReference>
<keyword evidence="3" id="KW-1185">Reference proteome</keyword>
<dbReference type="RefSeq" id="WP_024095553.1">
    <property type="nucleotide sequence ID" value="NC_023147.1"/>
</dbReference>
<feature type="domain" description="Zona occludens toxin N-terminal" evidence="1">
    <location>
        <begin position="56"/>
        <end position="138"/>
    </location>
</feature>
<reference evidence="2 3" key="1">
    <citation type="journal article" date="2014" name="PLoS ONE">
        <title>How to Kill the Honey Bee Larva: Genomic Potential and Virulence Mechanisms of Paenibacillus larvae.</title>
        <authorList>
            <person name="Djukic M."/>
            <person name="Brzuszkiewicz E."/>
            <person name="Funfhaus A."/>
            <person name="Voss J."/>
            <person name="Gollnow K."/>
            <person name="Poppinga L."/>
            <person name="Liesegang H."/>
            <person name="Garcia-Gonzalez E."/>
            <person name="Genersch E."/>
            <person name="Daniel R."/>
        </authorList>
    </citation>
    <scope>NUCLEOTIDE SEQUENCE [LARGE SCALE GENOMIC DNA]</scope>
    <source>
        <strain evidence="2 3">DSM 25430</strain>
        <plasmid evidence="3">Plasmid pPLA2_10</plasmid>
    </source>
</reference>
<dbReference type="InterPro" id="IPR008900">
    <property type="entry name" value="Zot_N"/>
</dbReference>
<dbReference type="HOGENOM" id="CLU_117998_0_0_9"/>
<keyword evidence="2" id="KW-0614">Plasmid</keyword>
<evidence type="ECO:0000259" key="1">
    <source>
        <dbReference type="Pfam" id="PF05707"/>
    </source>
</evidence>
<proteinExistence type="predicted"/>
<dbReference type="KEGG" id="plv:ERIC2_10p00170"/>
<name>V9W9X5_9BACL</name>
<sequence length="212" mass="24471">MNVIIFDGIMGSGKTLGCSILAKHFQLRSGCSLYSNYELQGAIHFSNYEQFLDLANNKSSILCIDEGHTDLDGRNALQNTVKWFTHIIFYLRKLRTTMFFTTPNIENLDYRVRSVCNLYCRCYKDKDYFRYAMFDLQGNKFLKEYKIKQDIAKYIGAEIYDTTGIVTPIEWPNDKKTFNDFITKLKNLNNNFQQDIALSAVTPSHVPTSAVS</sequence>
<gene>
    <name evidence="2" type="ORF">ERIC2_10p00170</name>
</gene>
<protein>
    <submittedName>
        <fullName evidence="2">Toxin-like protein</fullName>
    </submittedName>
</protein>
<dbReference type="Proteomes" id="UP000029431">
    <property type="component" value="Plasmid pPLA2_10"/>
</dbReference>